<organism evidence="2 3">
    <name type="scientific">Hyalangium minutum</name>
    <dbReference type="NCBI Taxonomy" id="394096"/>
    <lineage>
        <taxon>Bacteria</taxon>
        <taxon>Pseudomonadati</taxon>
        <taxon>Myxococcota</taxon>
        <taxon>Myxococcia</taxon>
        <taxon>Myxococcales</taxon>
        <taxon>Cystobacterineae</taxon>
        <taxon>Archangiaceae</taxon>
        <taxon>Hyalangium</taxon>
    </lineage>
</organism>
<dbReference type="STRING" id="394096.DB31_2164"/>
<accession>A0A085W9K7</accession>
<keyword evidence="3" id="KW-1185">Reference proteome</keyword>
<evidence type="ECO:0000313" key="3">
    <source>
        <dbReference type="Proteomes" id="UP000028725"/>
    </source>
</evidence>
<dbReference type="AlphaFoldDB" id="A0A085W9K7"/>
<dbReference type="RefSeq" id="WP_052420405.1">
    <property type="nucleotide sequence ID" value="NZ_JMCB01000014.1"/>
</dbReference>
<dbReference type="Gene3D" id="3.40.630.30">
    <property type="match status" value="1"/>
</dbReference>
<dbReference type="EMBL" id="JMCB01000014">
    <property type="protein sequence ID" value="KFE64370.1"/>
    <property type="molecule type" value="Genomic_DNA"/>
</dbReference>
<gene>
    <name evidence="2" type="ORF">DB31_2164</name>
</gene>
<evidence type="ECO:0000313" key="2">
    <source>
        <dbReference type="EMBL" id="KFE64370.1"/>
    </source>
</evidence>
<dbReference type="InterPro" id="IPR016181">
    <property type="entry name" value="Acyl_CoA_acyltransferase"/>
</dbReference>
<dbReference type="SUPFAM" id="SSF55729">
    <property type="entry name" value="Acyl-CoA N-acyltransferases (Nat)"/>
    <property type="match status" value="1"/>
</dbReference>
<feature type="domain" description="BioF2-like acetyltransferase" evidence="1">
    <location>
        <begin position="167"/>
        <end position="311"/>
    </location>
</feature>
<proteinExistence type="predicted"/>
<dbReference type="Proteomes" id="UP000028725">
    <property type="component" value="Unassembled WGS sequence"/>
</dbReference>
<evidence type="ECO:0000259" key="1">
    <source>
        <dbReference type="Pfam" id="PF13480"/>
    </source>
</evidence>
<dbReference type="InterPro" id="IPR038740">
    <property type="entry name" value="BioF2-like_GNAT_dom"/>
</dbReference>
<comment type="caution">
    <text evidence="2">The sequence shown here is derived from an EMBL/GenBank/DDBJ whole genome shotgun (WGS) entry which is preliminary data.</text>
</comment>
<reference evidence="2 3" key="1">
    <citation type="submission" date="2014-04" db="EMBL/GenBank/DDBJ databases">
        <title>Genome assembly of Hyalangium minutum DSM 14724.</title>
        <authorList>
            <person name="Sharma G."/>
            <person name="Subramanian S."/>
        </authorList>
    </citation>
    <scope>NUCLEOTIDE SEQUENCE [LARGE SCALE GENOMIC DNA]</scope>
    <source>
        <strain evidence="2 3">DSM 14724</strain>
    </source>
</reference>
<protein>
    <recommendedName>
        <fullName evidence="1">BioF2-like acetyltransferase domain-containing protein</fullName>
    </recommendedName>
</protein>
<sequence>MEAGIPVMLVEDVQALSPLEQGWERLRGPFASPMQSFAWARACVESFHLGHSLSLVVLGELERPLALAPLIRRGRTRLELIGVNELSEPTDFLYSEPEALDVLARALVRLDAPLQLGRVLTDSPLSGALQRAFQLRGLMVTPGLLSCPFIPLDEGWAEPESKLNAGRRSDLRRMLRRAEKLGPVRCEVLSPTPAELEPLLHAALEVEARSWKGREGTALLRDPSRLSFFQKYASATAERGELRLCFLWIGERLAAMEFAVETGGSFWLLKIGYDEAFASCSPGVLLLVQVIRHAALRGLRTFEFLGGKEHWTQLWTQHEHPTCAIRIYPAGASGVMALGRDAVSVAGRRLKRLVGADE</sequence>
<name>A0A085W9K7_9BACT</name>
<dbReference type="Pfam" id="PF13480">
    <property type="entry name" value="Acetyltransf_6"/>
    <property type="match status" value="1"/>
</dbReference>